<proteinExistence type="predicted"/>
<dbReference type="InterPro" id="IPR013046">
    <property type="entry name" value="GpV/Gp45"/>
</dbReference>
<sequence>MGLDLDYGIVTALDYRACRVRVRLDDRDGLETYWLDVPQRNSQGTKRRPVLYEIGEQVAVLLREDGVGGVVLGGVYSTVEPPPVVDQDTDYVRFRDGTTITYHQGAHLLRVECVGDVQLQAKNVQATAETVNVQADQVDVKASQVAIKADSAAISATQSTIEGGVGVTGQVKIKGNLDVDGSIHASGTIIDELGNTNHHRH</sequence>
<evidence type="ECO:0000313" key="1">
    <source>
        <dbReference type="EMBL" id="MBF1164932.1"/>
    </source>
</evidence>
<name>A0A930BSC7_9RHOO</name>
<protein>
    <submittedName>
        <fullName evidence="1">Phage baseplate assembly protein V</fullName>
    </submittedName>
</protein>
<accession>A0A930BSC7</accession>
<dbReference type="Gene3D" id="6.20.150.10">
    <property type="match status" value="1"/>
</dbReference>
<dbReference type="Gene3D" id="2.40.50.230">
    <property type="entry name" value="Gp5 N-terminal domain"/>
    <property type="match status" value="1"/>
</dbReference>
<dbReference type="Proteomes" id="UP000718593">
    <property type="component" value="Unassembled WGS sequence"/>
</dbReference>
<dbReference type="EMBL" id="JABZMI010000128">
    <property type="protein sequence ID" value="MBF1164932.1"/>
    <property type="molecule type" value="Genomic_DNA"/>
</dbReference>
<comment type="caution">
    <text evidence="1">The sequence shown here is derived from an EMBL/GenBank/DDBJ whole genome shotgun (WGS) entry which is preliminary data.</text>
</comment>
<evidence type="ECO:0000313" key="2">
    <source>
        <dbReference type="Proteomes" id="UP000718593"/>
    </source>
</evidence>
<dbReference type="NCBIfam" id="TIGR01644">
    <property type="entry name" value="phage_P2_V"/>
    <property type="match status" value="1"/>
</dbReference>
<gene>
    <name evidence="1" type="ORF">HXL68_07815</name>
</gene>
<dbReference type="InterPro" id="IPR037026">
    <property type="entry name" value="Vgr_OB-fold_dom_sf"/>
</dbReference>
<reference evidence="1" key="1">
    <citation type="submission" date="2020-04" db="EMBL/GenBank/DDBJ databases">
        <title>Deep metagenomics examines the oral microbiome during advanced dental caries in children, revealing novel taxa and co-occurrences with host molecules.</title>
        <authorList>
            <person name="Baker J.L."/>
            <person name="Morton J.T."/>
            <person name="Dinis M."/>
            <person name="Alvarez R."/>
            <person name="Tran N.C."/>
            <person name="Knight R."/>
            <person name="Edlund A."/>
        </authorList>
    </citation>
    <scope>NUCLEOTIDE SEQUENCE</scope>
    <source>
        <strain evidence="1">JCVI_32_bin.24</strain>
    </source>
</reference>
<dbReference type="AlphaFoldDB" id="A0A930BSC7"/>
<organism evidence="1 2">
    <name type="scientific">Dechloromonas agitata</name>
    <dbReference type="NCBI Taxonomy" id="73030"/>
    <lineage>
        <taxon>Bacteria</taxon>
        <taxon>Pseudomonadati</taxon>
        <taxon>Pseudomonadota</taxon>
        <taxon>Betaproteobacteria</taxon>
        <taxon>Rhodocyclales</taxon>
        <taxon>Azonexaceae</taxon>
        <taxon>Dechloromonas</taxon>
    </lineage>
</organism>